<keyword evidence="5" id="KW-0732">Signal</keyword>
<dbReference type="PROSITE" id="PS00018">
    <property type="entry name" value="EF_HAND_1"/>
    <property type="match status" value="1"/>
</dbReference>
<evidence type="ECO:0000256" key="4">
    <source>
        <dbReference type="ARBA" id="ARBA00022837"/>
    </source>
</evidence>
<dbReference type="STRING" id="8496.A0A151PAI6"/>
<evidence type="ECO:0000256" key="3">
    <source>
        <dbReference type="ARBA" id="ARBA00022737"/>
    </source>
</evidence>
<dbReference type="Gene3D" id="1.10.238.10">
    <property type="entry name" value="EF-hand"/>
    <property type="match status" value="5"/>
</dbReference>
<name>A0A151PAI6_ALLMI</name>
<dbReference type="InterPro" id="IPR011992">
    <property type="entry name" value="EF-hand-dom_pair"/>
</dbReference>
<dbReference type="Proteomes" id="UP000050525">
    <property type="component" value="Unassembled WGS sequence"/>
</dbReference>
<feature type="chain" id="PRO_5007586848" evidence="5">
    <location>
        <begin position="26"/>
        <end position="904"/>
    </location>
</feature>
<protein>
    <submittedName>
        <fullName evidence="7">EF-hand calcium-binding domain-containing protein 6-like</fullName>
    </submittedName>
</protein>
<dbReference type="PROSITE" id="PS50222">
    <property type="entry name" value="EF_HAND_2"/>
    <property type="match status" value="3"/>
</dbReference>
<dbReference type="InterPro" id="IPR002048">
    <property type="entry name" value="EF_hand_dom"/>
</dbReference>
<dbReference type="PANTHER" id="PTHR20875:SF6">
    <property type="entry name" value="EF-HAND CALCIUM-BINDING DOMAIN-CONTAINING PROTEIN 6 ISOFORM X1"/>
    <property type="match status" value="1"/>
</dbReference>
<feature type="signal peptide" evidence="5">
    <location>
        <begin position="1"/>
        <end position="25"/>
    </location>
</feature>
<keyword evidence="8" id="KW-1185">Reference proteome</keyword>
<comment type="caution">
    <text evidence="7">The sequence shown here is derived from an EMBL/GenBank/DDBJ whole genome shotgun (WGS) entry which is preliminary data.</text>
</comment>
<gene>
    <name evidence="7" type="ORF">Y1Q_0021677</name>
</gene>
<feature type="domain" description="EF-hand" evidence="6">
    <location>
        <begin position="678"/>
        <end position="713"/>
    </location>
</feature>
<feature type="domain" description="EF-hand" evidence="6">
    <location>
        <begin position="325"/>
        <end position="360"/>
    </location>
</feature>
<keyword evidence="3" id="KW-0677">Repeat</keyword>
<evidence type="ECO:0000256" key="2">
    <source>
        <dbReference type="ARBA" id="ARBA00022723"/>
    </source>
</evidence>
<dbReference type="eggNOG" id="KOG0027">
    <property type="taxonomic scope" value="Eukaryota"/>
</dbReference>
<reference evidence="7 8" key="1">
    <citation type="journal article" date="2012" name="Genome Biol.">
        <title>Sequencing three crocodilian genomes to illuminate the evolution of archosaurs and amniotes.</title>
        <authorList>
            <person name="St John J.A."/>
            <person name="Braun E.L."/>
            <person name="Isberg S.R."/>
            <person name="Miles L.G."/>
            <person name="Chong A.Y."/>
            <person name="Gongora J."/>
            <person name="Dalzell P."/>
            <person name="Moran C."/>
            <person name="Bed'hom B."/>
            <person name="Abzhanov A."/>
            <person name="Burgess S.C."/>
            <person name="Cooksey A.M."/>
            <person name="Castoe T.A."/>
            <person name="Crawford N.G."/>
            <person name="Densmore L.D."/>
            <person name="Drew J.C."/>
            <person name="Edwards S.V."/>
            <person name="Faircloth B.C."/>
            <person name="Fujita M.K."/>
            <person name="Greenwold M.J."/>
            <person name="Hoffmann F.G."/>
            <person name="Howard J.M."/>
            <person name="Iguchi T."/>
            <person name="Janes D.E."/>
            <person name="Khan S.Y."/>
            <person name="Kohno S."/>
            <person name="de Koning A.J."/>
            <person name="Lance S.L."/>
            <person name="McCarthy F.M."/>
            <person name="McCormack J.E."/>
            <person name="Merchant M.E."/>
            <person name="Peterson D.G."/>
            <person name="Pollock D.D."/>
            <person name="Pourmand N."/>
            <person name="Raney B.J."/>
            <person name="Roessler K.A."/>
            <person name="Sanford J.R."/>
            <person name="Sawyer R.H."/>
            <person name="Schmidt C.J."/>
            <person name="Triplett E.W."/>
            <person name="Tuberville T.D."/>
            <person name="Venegas-Anaya M."/>
            <person name="Howard J.T."/>
            <person name="Jarvis E.D."/>
            <person name="Guillette L.J.Jr."/>
            <person name="Glenn T.C."/>
            <person name="Green R.E."/>
            <person name="Ray D.A."/>
        </authorList>
    </citation>
    <scope>NUCLEOTIDE SEQUENCE [LARGE SCALE GENOMIC DNA]</scope>
    <source>
        <strain evidence="7">KSC_2009_1</strain>
    </source>
</reference>
<evidence type="ECO:0000256" key="1">
    <source>
        <dbReference type="ARBA" id="ARBA00022553"/>
    </source>
</evidence>
<feature type="domain" description="EF-hand" evidence="6">
    <location>
        <begin position="792"/>
        <end position="827"/>
    </location>
</feature>
<dbReference type="AlphaFoldDB" id="A0A151PAI6"/>
<organism evidence="7 8">
    <name type="scientific">Alligator mississippiensis</name>
    <name type="common">American alligator</name>
    <dbReference type="NCBI Taxonomy" id="8496"/>
    <lineage>
        <taxon>Eukaryota</taxon>
        <taxon>Metazoa</taxon>
        <taxon>Chordata</taxon>
        <taxon>Craniata</taxon>
        <taxon>Vertebrata</taxon>
        <taxon>Euteleostomi</taxon>
        <taxon>Archelosauria</taxon>
        <taxon>Archosauria</taxon>
        <taxon>Crocodylia</taxon>
        <taxon>Alligatoridae</taxon>
        <taxon>Alligatorinae</taxon>
        <taxon>Alligator</taxon>
    </lineage>
</organism>
<dbReference type="EMBL" id="AKHW03000533">
    <property type="protein sequence ID" value="KYO46111.1"/>
    <property type="molecule type" value="Genomic_DNA"/>
</dbReference>
<dbReference type="GO" id="GO:0005509">
    <property type="term" value="F:calcium ion binding"/>
    <property type="evidence" value="ECO:0007669"/>
    <property type="project" value="InterPro"/>
</dbReference>
<dbReference type="InterPro" id="IPR018247">
    <property type="entry name" value="EF_Hand_1_Ca_BS"/>
</dbReference>
<dbReference type="SUPFAM" id="SSF47473">
    <property type="entry name" value="EF-hand"/>
    <property type="match status" value="4"/>
</dbReference>
<dbReference type="Pfam" id="PF08976">
    <property type="entry name" value="EF-hand_11"/>
    <property type="match status" value="1"/>
</dbReference>
<proteinExistence type="predicted"/>
<dbReference type="PANTHER" id="PTHR20875">
    <property type="entry name" value="EF-HAND CALCIUM-BINDING DOMAIN-CONTAINING PROTEIN 6-RELATED"/>
    <property type="match status" value="1"/>
</dbReference>
<dbReference type="CDD" id="cd00051">
    <property type="entry name" value="EFh"/>
    <property type="match status" value="1"/>
</dbReference>
<dbReference type="Pfam" id="PF13499">
    <property type="entry name" value="EF-hand_7"/>
    <property type="match status" value="2"/>
</dbReference>
<sequence length="904" mass="104864">MDPEIWQWGAMALLIVAPLLQFSAAEKSLQVDDVALFVITDSDTGLNWVHEVRLVDQGKNQGQRADIGNQAESRGSFASSRTSLLSQSGTQLRTDADELEHLLCEKMRSGGYFPMRQLFKNNDPEGKGQVNRDVLLMMLIKFLGRCMSSKQYQQLLVRLKLQDKTIIKFEELYAAVRDPATSGAPAWFDPVSHRHMDRPTMTASQVHVQLKEKVKQRSLDIADLIPQKNPESDVRILKPEFKNILSKLGFPMGSEEFEKLWQRYDTEGMGVLKGELLLKKLGAEFQNGSSNNAKVSGQNREISKVEQEHRASLGIERWLKDKFREGARSMKEEFEKYDSQKTGKVNKETFLSVLQKFDMHLKKEHFNLFLARCGLENSQNGISYFDLLRHFQDRSDRGITQKILSNPRHKFHWEESISSASTVTAIEVKLANLFQSDFLSLLTTFQKIDKLEKEIISQQEFRAAIESRFGVEITDEEFELLLDRIPLDEDGNVRYPQFMAMFDSRKGLPSLFDERSVMNSVPEINEDKDVQNQKENINDQKEKHSCKRTPRQLFKIIKNLLNKRSQAIEKEFEDLDEMNSQRLTQETMYFLLKRFDIQPEITRGEIRRLWETLITNQDNTLDYLEFIRHFGYSPSSACFPNAKISPPRKGDSNLRLRSKNLSCDSDILVDRVRAKVEYLWDVLKKEFEELDPQHTGFVTKEEFKDILTELCVHLNEYECEILGKKFESNGDGCVSYLEFLKPFALRRQRWKNGNNMAAVMKASQDEIDQSQMGMQTSELGSLTSRLREKLRGDWKTLQRAFRKLDADSSGYLSLPEFRSVLKLCNLLVDEDEFYHILSKYDPNLDGRIDYKSFLEETLQHVGVLRNVQSSFSEHEDIQKLRLKSLDYHQNIHTSASRKWLDSDM</sequence>
<evidence type="ECO:0000259" key="6">
    <source>
        <dbReference type="PROSITE" id="PS50222"/>
    </source>
</evidence>
<evidence type="ECO:0000256" key="5">
    <source>
        <dbReference type="SAM" id="SignalP"/>
    </source>
</evidence>
<dbReference type="InterPro" id="IPR052603">
    <property type="entry name" value="EFCB6"/>
</dbReference>
<evidence type="ECO:0000313" key="8">
    <source>
        <dbReference type="Proteomes" id="UP000050525"/>
    </source>
</evidence>
<keyword evidence="1" id="KW-0597">Phosphoprotein</keyword>
<accession>A0A151PAI6</accession>
<evidence type="ECO:0000313" key="7">
    <source>
        <dbReference type="EMBL" id="KYO46111.1"/>
    </source>
</evidence>
<dbReference type="SMART" id="SM00054">
    <property type="entry name" value="EFh"/>
    <property type="match status" value="5"/>
</dbReference>
<dbReference type="InterPro" id="IPR015070">
    <property type="entry name" value="EF_hand_DJBP"/>
</dbReference>
<keyword evidence="2" id="KW-0479">Metal-binding</keyword>
<keyword evidence="4" id="KW-0106">Calcium</keyword>